<organism evidence="2">
    <name type="scientific">Nothobranchius furzeri</name>
    <name type="common">Turquoise killifish</name>
    <dbReference type="NCBI Taxonomy" id="105023"/>
    <lineage>
        <taxon>Eukaryota</taxon>
        <taxon>Metazoa</taxon>
        <taxon>Chordata</taxon>
        <taxon>Craniata</taxon>
        <taxon>Vertebrata</taxon>
        <taxon>Euteleostomi</taxon>
        <taxon>Actinopterygii</taxon>
        <taxon>Neopterygii</taxon>
        <taxon>Teleostei</taxon>
        <taxon>Neoteleostei</taxon>
        <taxon>Acanthomorphata</taxon>
        <taxon>Ovalentaria</taxon>
        <taxon>Atherinomorphae</taxon>
        <taxon>Cyprinodontiformes</taxon>
        <taxon>Nothobranchiidae</taxon>
        <taxon>Nothobranchius</taxon>
    </lineage>
</organism>
<gene>
    <name evidence="2" type="primary">TRAF3IP2</name>
</gene>
<feature type="non-terminal residue" evidence="2">
    <location>
        <position position="60"/>
    </location>
</feature>
<dbReference type="AlphaFoldDB" id="A0A1A8U373"/>
<keyword evidence="1" id="KW-0472">Membrane</keyword>
<proteinExistence type="predicted"/>
<feature type="non-terminal residue" evidence="2">
    <location>
        <position position="1"/>
    </location>
</feature>
<accession>A0A1A8U373</accession>
<sequence length="60" mass="6635">VPKRKSPSEVTGDRVCVESLFCRFAVAFTGGLLCAVWSVVHNVGGLMRRFLGFFFPCNQP</sequence>
<reference evidence="2" key="1">
    <citation type="submission" date="2016-05" db="EMBL/GenBank/DDBJ databases">
        <authorList>
            <person name="Lavstsen T."/>
            <person name="Jespersen J.S."/>
        </authorList>
    </citation>
    <scope>NUCLEOTIDE SEQUENCE</scope>
    <source>
        <tissue evidence="2">Brain</tissue>
    </source>
</reference>
<reference evidence="2" key="2">
    <citation type="submission" date="2016-06" db="EMBL/GenBank/DDBJ databases">
        <title>The genome of a short-lived fish provides insights into sex chromosome evolution and the genetic control of aging.</title>
        <authorList>
            <person name="Reichwald K."/>
            <person name="Felder M."/>
            <person name="Petzold A."/>
            <person name="Koch P."/>
            <person name="Groth M."/>
            <person name="Platzer M."/>
        </authorList>
    </citation>
    <scope>NUCLEOTIDE SEQUENCE</scope>
    <source>
        <tissue evidence="2">Brain</tissue>
    </source>
</reference>
<keyword evidence="1" id="KW-0812">Transmembrane</keyword>
<evidence type="ECO:0000256" key="1">
    <source>
        <dbReference type="SAM" id="Phobius"/>
    </source>
</evidence>
<evidence type="ECO:0000313" key="2">
    <source>
        <dbReference type="EMBL" id="SBS41817.1"/>
    </source>
</evidence>
<protein>
    <submittedName>
        <fullName evidence="2">TRAF3 interacting protein 2</fullName>
    </submittedName>
</protein>
<feature type="transmembrane region" description="Helical" evidence="1">
    <location>
        <begin position="20"/>
        <end position="40"/>
    </location>
</feature>
<dbReference type="EMBL" id="HAEJ01001360">
    <property type="protein sequence ID" value="SBS41817.1"/>
    <property type="molecule type" value="Transcribed_RNA"/>
</dbReference>
<keyword evidence="1" id="KW-1133">Transmembrane helix</keyword>
<name>A0A1A8U373_NOTFU</name>